<dbReference type="AlphaFoldDB" id="A0A409WP96"/>
<feature type="compositionally biased region" description="Basic and acidic residues" evidence="1">
    <location>
        <begin position="85"/>
        <end position="96"/>
    </location>
</feature>
<dbReference type="Proteomes" id="UP000284706">
    <property type="component" value="Unassembled WGS sequence"/>
</dbReference>
<dbReference type="InParanoid" id="A0A409WP96"/>
<evidence type="ECO:0000313" key="2">
    <source>
        <dbReference type="EMBL" id="PPQ80319.1"/>
    </source>
</evidence>
<accession>A0A409WP96</accession>
<reference evidence="2 3" key="1">
    <citation type="journal article" date="2018" name="Evol. Lett.">
        <title>Horizontal gene cluster transfer increased hallucinogenic mushroom diversity.</title>
        <authorList>
            <person name="Reynolds H.T."/>
            <person name="Vijayakumar V."/>
            <person name="Gluck-Thaler E."/>
            <person name="Korotkin H.B."/>
            <person name="Matheny P.B."/>
            <person name="Slot J.C."/>
        </authorList>
    </citation>
    <scope>NUCLEOTIDE SEQUENCE [LARGE SCALE GENOMIC DNA]</scope>
    <source>
        <strain evidence="2 3">SRW20</strain>
    </source>
</reference>
<gene>
    <name evidence="2" type="ORF">CVT26_008277</name>
</gene>
<evidence type="ECO:0000256" key="1">
    <source>
        <dbReference type="SAM" id="MobiDB-lite"/>
    </source>
</evidence>
<comment type="caution">
    <text evidence="2">The sequence shown here is derived from an EMBL/GenBank/DDBJ whole genome shotgun (WGS) entry which is preliminary data.</text>
</comment>
<organism evidence="2 3">
    <name type="scientific">Gymnopilus dilepis</name>
    <dbReference type="NCBI Taxonomy" id="231916"/>
    <lineage>
        <taxon>Eukaryota</taxon>
        <taxon>Fungi</taxon>
        <taxon>Dikarya</taxon>
        <taxon>Basidiomycota</taxon>
        <taxon>Agaricomycotina</taxon>
        <taxon>Agaricomycetes</taxon>
        <taxon>Agaricomycetidae</taxon>
        <taxon>Agaricales</taxon>
        <taxon>Agaricineae</taxon>
        <taxon>Hymenogastraceae</taxon>
        <taxon>Gymnopilus</taxon>
    </lineage>
</organism>
<evidence type="ECO:0000313" key="3">
    <source>
        <dbReference type="Proteomes" id="UP000284706"/>
    </source>
</evidence>
<sequence>MPIHPFILEPSGLSQSRIHVYVRYDPCGAQAGLLLIRNQYLDEIEIITETTKQRRGRETRIEMKRIFMLNDDAECSTAPDAVETEEGKENSRDVWRARSKRGAI</sequence>
<protein>
    <submittedName>
        <fullName evidence="2">Uncharacterized protein</fullName>
    </submittedName>
</protein>
<feature type="region of interest" description="Disordered" evidence="1">
    <location>
        <begin position="77"/>
        <end position="104"/>
    </location>
</feature>
<proteinExistence type="predicted"/>
<name>A0A409WP96_9AGAR</name>
<keyword evidence="3" id="KW-1185">Reference proteome</keyword>
<dbReference type="EMBL" id="NHYE01004957">
    <property type="protein sequence ID" value="PPQ80319.1"/>
    <property type="molecule type" value="Genomic_DNA"/>
</dbReference>